<proteinExistence type="predicted"/>
<protein>
    <submittedName>
        <fullName evidence="1">Uncharacterized protein</fullName>
    </submittedName>
</protein>
<name>U2FBH0_9EURY</name>
<accession>U2FBH0</accession>
<reference evidence="1 2" key="1">
    <citation type="journal article" date="2011" name="J. Bacteriol.">
        <title>Genome sequence of Halorhabdus tiamatea, the first archaeon isolated from a deep-sea anoxic brine lake.</title>
        <authorList>
            <person name="Antunes A."/>
            <person name="Alam I."/>
            <person name="Bajic V.B."/>
            <person name="Stingl U."/>
        </authorList>
    </citation>
    <scope>NUCLEOTIDE SEQUENCE [LARGE SCALE GENOMIC DNA]</scope>
    <source>
        <strain evidence="1 2">SARL4B</strain>
    </source>
</reference>
<comment type="caution">
    <text evidence="1">The sequence shown here is derived from an EMBL/GenBank/DDBJ whole genome shotgun (WGS) entry which is preliminary data.</text>
</comment>
<evidence type="ECO:0000313" key="2">
    <source>
        <dbReference type="Proteomes" id="UP000003861"/>
    </source>
</evidence>
<dbReference type="EMBL" id="AFNT02000025">
    <property type="protein sequence ID" value="ERJ05769.1"/>
    <property type="molecule type" value="Genomic_DNA"/>
</dbReference>
<dbReference type="AlphaFoldDB" id="U2FBH0"/>
<reference evidence="1 2" key="2">
    <citation type="journal article" date="2013" name="PLoS ONE">
        <title>INDIGO - INtegrated Data Warehouse of MIcrobial GenOmes with Examples from the Red Sea Extremophiles.</title>
        <authorList>
            <person name="Alam I."/>
            <person name="Antunes A."/>
            <person name="Kamau A.A."/>
            <person name="Ba Alawi W."/>
            <person name="Kalkatawi M."/>
            <person name="Stingl U."/>
            <person name="Bajic V.B."/>
        </authorList>
    </citation>
    <scope>NUCLEOTIDE SEQUENCE [LARGE SCALE GENOMIC DNA]</scope>
    <source>
        <strain evidence="1 2">SARL4B</strain>
    </source>
</reference>
<dbReference type="Proteomes" id="UP000003861">
    <property type="component" value="Unassembled WGS sequence"/>
</dbReference>
<organism evidence="1 2">
    <name type="scientific">Halorhabdus tiamatea SARL4B</name>
    <dbReference type="NCBI Taxonomy" id="1033806"/>
    <lineage>
        <taxon>Archaea</taxon>
        <taxon>Methanobacteriati</taxon>
        <taxon>Methanobacteriota</taxon>
        <taxon>Stenosarchaea group</taxon>
        <taxon>Halobacteria</taxon>
        <taxon>Halobacteriales</taxon>
        <taxon>Haloarculaceae</taxon>
        <taxon>Halorhabdus</taxon>
    </lineage>
</organism>
<evidence type="ECO:0000313" key="1">
    <source>
        <dbReference type="EMBL" id="ERJ05769.1"/>
    </source>
</evidence>
<gene>
    <name evidence="1" type="ORF">HLRTI_002157</name>
</gene>
<sequence length="37" mass="4339">MRVVFSTALPIYIFDRIILNSLWKEDEFPDTHTPATT</sequence>